<feature type="compositionally biased region" description="Low complexity" evidence="5">
    <location>
        <begin position="50"/>
        <end position="59"/>
    </location>
</feature>
<dbReference type="SUPFAM" id="SSF57850">
    <property type="entry name" value="RING/U-box"/>
    <property type="match status" value="1"/>
</dbReference>
<organism evidence="7 8">
    <name type="scientific">Aspergillus wentii DTO 134E9</name>
    <dbReference type="NCBI Taxonomy" id="1073089"/>
    <lineage>
        <taxon>Eukaryota</taxon>
        <taxon>Fungi</taxon>
        <taxon>Dikarya</taxon>
        <taxon>Ascomycota</taxon>
        <taxon>Pezizomycotina</taxon>
        <taxon>Eurotiomycetes</taxon>
        <taxon>Eurotiomycetidae</taxon>
        <taxon>Eurotiales</taxon>
        <taxon>Aspergillaceae</taxon>
        <taxon>Aspergillus</taxon>
        <taxon>Aspergillus subgen. Cremei</taxon>
    </lineage>
</organism>
<dbReference type="SMART" id="SM00184">
    <property type="entry name" value="RING"/>
    <property type="match status" value="1"/>
</dbReference>
<dbReference type="GO" id="GO:0016567">
    <property type="term" value="P:protein ubiquitination"/>
    <property type="evidence" value="ECO:0007669"/>
    <property type="project" value="UniProtKB-UniPathway"/>
</dbReference>
<evidence type="ECO:0000256" key="1">
    <source>
        <dbReference type="ARBA" id="ARBA00022723"/>
    </source>
</evidence>
<evidence type="ECO:0000259" key="6">
    <source>
        <dbReference type="PROSITE" id="PS50089"/>
    </source>
</evidence>
<feature type="domain" description="RING-type" evidence="6">
    <location>
        <begin position="113"/>
        <end position="164"/>
    </location>
</feature>
<evidence type="ECO:0000256" key="4">
    <source>
        <dbReference type="PROSITE-ProRule" id="PRU00175"/>
    </source>
</evidence>
<keyword evidence="3" id="KW-0862">Zinc</keyword>
<dbReference type="UniPathway" id="UPA00143"/>
<evidence type="ECO:0000256" key="3">
    <source>
        <dbReference type="ARBA" id="ARBA00022833"/>
    </source>
</evidence>
<accession>A0A1L9RQT2</accession>
<sequence>MDCNPSSHSTRRTSSSNPISLESSSPPRRPPIESPTLSPEPRHRKRRRLTSTGTGTSTSAEPDEEPIESIDLTEVEGPSALSKALAKQREDAVKAQHTAEDDKGRSLLTAYKCPVCMDTPVDATSTVCGHLFCHKCIIDTLKFSEEQRADSSGKGPRGTCPVCRKPLTRIDAPGTKRNLVPLQLKLVTKKRNTITVDSA</sequence>
<evidence type="ECO:0000256" key="2">
    <source>
        <dbReference type="ARBA" id="ARBA00022771"/>
    </source>
</evidence>
<feature type="compositionally biased region" description="Acidic residues" evidence="5">
    <location>
        <begin position="61"/>
        <end position="74"/>
    </location>
</feature>
<dbReference type="PANTHER" id="PTHR23041">
    <property type="entry name" value="RING FINGER DOMAIN-CONTAINING"/>
    <property type="match status" value="1"/>
</dbReference>
<dbReference type="Proteomes" id="UP000184383">
    <property type="component" value="Unassembled WGS sequence"/>
</dbReference>
<dbReference type="OrthoDB" id="6270329at2759"/>
<name>A0A1L9RQT2_ASPWE</name>
<feature type="compositionally biased region" description="Low complexity" evidence="5">
    <location>
        <begin position="1"/>
        <end position="26"/>
    </location>
</feature>
<feature type="region of interest" description="Disordered" evidence="5">
    <location>
        <begin position="1"/>
        <end position="82"/>
    </location>
</feature>
<dbReference type="VEuPathDB" id="FungiDB:ASPWEDRAFT_39001"/>
<reference evidence="8" key="1">
    <citation type="journal article" date="2017" name="Genome Biol.">
        <title>Comparative genomics reveals high biological diversity and specific adaptations in the industrially and medically important fungal genus Aspergillus.</title>
        <authorList>
            <person name="de Vries R.P."/>
            <person name="Riley R."/>
            <person name="Wiebenga A."/>
            <person name="Aguilar-Osorio G."/>
            <person name="Amillis S."/>
            <person name="Uchima C.A."/>
            <person name="Anderluh G."/>
            <person name="Asadollahi M."/>
            <person name="Askin M."/>
            <person name="Barry K."/>
            <person name="Battaglia E."/>
            <person name="Bayram O."/>
            <person name="Benocci T."/>
            <person name="Braus-Stromeyer S.A."/>
            <person name="Caldana C."/>
            <person name="Canovas D."/>
            <person name="Cerqueira G.C."/>
            <person name="Chen F."/>
            <person name="Chen W."/>
            <person name="Choi C."/>
            <person name="Clum A."/>
            <person name="Dos Santos R.A."/>
            <person name="Damasio A.R."/>
            <person name="Diallinas G."/>
            <person name="Emri T."/>
            <person name="Fekete E."/>
            <person name="Flipphi M."/>
            <person name="Freyberg S."/>
            <person name="Gallo A."/>
            <person name="Gournas C."/>
            <person name="Habgood R."/>
            <person name="Hainaut M."/>
            <person name="Harispe M.L."/>
            <person name="Henrissat B."/>
            <person name="Hilden K.S."/>
            <person name="Hope R."/>
            <person name="Hossain A."/>
            <person name="Karabika E."/>
            <person name="Karaffa L."/>
            <person name="Karanyi Z."/>
            <person name="Krasevec N."/>
            <person name="Kuo A."/>
            <person name="Kusch H."/>
            <person name="LaButti K."/>
            <person name="Lagendijk E.L."/>
            <person name="Lapidus A."/>
            <person name="Levasseur A."/>
            <person name="Lindquist E."/>
            <person name="Lipzen A."/>
            <person name="Logrieco A.F."/>
            <person name="MacCabe A."/>
            <person name="Maekelae M.R."/>
            <person name="Malavazi I."/>
            <person name="Melin P."/>
            <person name="Meyer V."/>
            <person name="Mielnichuk N."/>
            <person name="Miskei M."/>
            <person name="Molnar A.P."/>
            <person name="Mule G."/>
            <person name="Ngan C.Y."/>
            <person name="Orejas M."/>
            <person name="Orosz E."/>
            <person name="Ouedraogo J.P."/>
            <person name="Overkamp K.M."/>
            <person name="Park H.-S."/>
            <person name="Perrone G."/>
            <person name="Piumi F."/>
            <person name="Punt P.J."/>
            <person name="Ram A.F."/>
            <person name="Ramon A."/>
            <person name="Rauscher S."/>
            <person name="Record E."/>
            <person name="Riano-Pachon D.M."/>
            <person name="Robert V."/>
            <person name="Roehrig J."/>
            <person name="Ruller R."/>
            <person name="Salamov A."/>
            <person name="Salih N.S."/>
            <person name="Samson R.A."/>
            <person name="Sandor E."/>
            <person name="Sanguinetti M."/>
            <person name="Schuetze T."/>
            <person name="Sepcic K."/>
            <person name="Shelest E."/>
            <person name="Sherlock G."/>
            <person name="Sophianopoulou V."/>
            <person name="Squina F.M."/>
            <person name="Sun H."/>
            <person name="Susca A."/>
            <person name="Todd R.B."/>
            <person name="Tsang A."/>
            <person name="Unkles S.E."/>
            <person name="van de Wiele N."/>
            <person name="van Rossen-Uffink D."/>
            <person name="Oliveira J.V."/>
            <person name="Vesth T.C."/>
            <person name="Visser J."/>
            <person name="Yu J.-H."/>
            <person name="Zhou M."/>
            <person name="Andersen M.R."/>
            <person name="Archer D.B."/>
            <person name="Baker S.E."/>
            <person name="Benoit I."/>
            <person name="Brakhage A.A."/>
            <person name="Braus G.H."/>
            <person name="Fischer R."/>
            <person name="Frisvad J.C."/>
            <person name="Goldman G.H."/>
            <person name="Houbraken J."/>
            <person name="Oakley B."/>
            <person name="Pocsi I."/>
            <person name="Scazzocchio C."/>
            <person name="Seiboth B."/>
            <person name="vanKuyk P.A."/>
            <person name="Wortman J."/>
            <person name="Dyer P.S."/>
            <person name="Grigoriev I.V."/>
        </authorList>
    </citation>
    <scope>NUCLEOTIDE SEQUENCE [LARGE SCALE GENOMIC DNA]</scope>
    <source>
        <strain evidence="8">DTO 134E9</strain>
    </source>
</reference>
<dbReference type="PROSITE" id="PS00518">
    <property type="entry name" value="ZF_RING_1"/>
    <property type="match status" value="1"/>
</dbReference>
<protein>
    <recommendedName>
        <fullName evidence="6">RING-type domain-containing protein</fullName>
    </recommendedName>
</protein>
<keyword evidence="2 4" id="KW-0863">Zinc-finger</keyword>
<dbReference type="Pfam" id="PF00097">
    <property type="entry name" value="zf-C3HC4"/>
    <property type="match status" value="1"/>
</dbReference>
<dbReference type="InterPro" id="IPR018957">
    <property type="entry name" value="Znf_C3HC4_RING-type"/>
</dbReference>
<evidence type="ECO:0000313" key="8">
    <source>
        <dbReference type="Proteomes" id="UP000184383"/>
    </source>
</evidence>
<dbReference type="InterPro" id="IPR013083">
    <property type="entry name" value="Znf_RING/FYVE/PHD"/>
</dbReference>
<dbReference type="PROSITE" id="PS50089">
    <property type="entry name" value="ZF_RING_2"/>
    <property type="match status" value="1"/>
</dbReference>
<dbReference type="RefSeq" id="XP_040690992.1">
    <property type="nucleotide sequence ID" value="XM_040835012.1"/>
</dbReference>
<dbReference type="InterPro" id="IPR017907">
    <property type="entry name" value="Znf_RING_CS"/>
</dbReference>
<dbReference type="EMBL" id="KV878211">
    <property type="protein sequence ID" value="OJJ37316.1"/>
    <property type="molecule type" value="Genomic_DNA"/>
</dbReference>
<dbReference type="PANTHER" id="PTHR23041:SF78">
    <property type="entry name" value="E3 UBIQUITIN-PROTEIN LIGASE RNF4"/>
    <property type="match status" value="1"/>
</dbReference>
<dbReference type="InterPro" id="IPR001841">
    <property type="entry name" value="Znf_RING"/>
</dbReference>
<dbReference type="GO" id="GO:0008270">
    <property type="term" value="F:zinc ion binding"/>
    <property type="evidence" value="ECO:0007669"/>
    <property type="project" value="UniProtKB-KW"/>
</dbReference>
<evidence type="ECO:0000313" key="7">
    <source>
        <dbReference type="EMBL" id="OJJ37316.1"/>
    </source>
</evidence>
<dbReference type="Gene3D" id="3.30.40.10">
    <property type="entry name" value="Zinc/RING finger domain, C3HC4 (zinc finger)"/>
    <property type="match status" value="1"/>
</dbReference>
<keyword evidence="8" id="KW-1185">Reference proteome</keyword>
<evidence type="ECO:0000256" key="5">
    <source>
        <dbReference type="SAM" id="MobiDB-lite"/>
    </source>
</evidence>
<dbReference type="STRING" id="1073089.A0A1L9RQT2"/>
<dbReference type="InterPro" id="IPR047134">
    <property type="entry name" value="RNF4"/>
</dbReference>
<dbReference type="GeneID" id="63750860"/>
<keyword evidence="1" id="KW-0479">Metal-binding</keyword>
<proteinExistence type="predicted"/>
<dbReference type="AlphaFoldDB" id="A0A1L9RQT2"/>
<gene>
    <name evidence="7" type="ORF">ASPWEDRAFT_39001</name>
</gene>